<dbReference type="Proteomes" id="UP000678499">
    <property type="component" value="Unassembled WGS sequence"/>
</dbReference>
<keyword evidence="5" id="KW-1185">Reference proteome</keyword>
<evidence type="ECO:0000256" key="2">
    <source>
        <dbReference type="RuleBase" id="RU363116"/>
    </source>
</evidence>
<dbReference type="InterPro" id="IPR005552">
    <property type="entry name" value="Scramblase"/>
</dbReference>
<keyword evidence="2" id="KW-0564">Palmitate</keyword>
<keyword evidence="2" id="KW-0449">Lipoprotein</keyword>
<sequence length="331" mass="36088">MSAPPAGWSTTGGGYGPPGAPGGAPSYPAYPPGPAYPGYGPPGQQQPQYGHPGQQQPQYGHPGQQQPQYGHPGQQQPQYGHPGQQPPYGADVSAITMVPTSSHSGNIPRGLEYLTAVDQLLVHQKVELLEAFVGFESKNKYTVKNSLGQKVYYAVEDSDCLTRNCCGPWRPFDMRIMDANKEELIHLNRPLACSSCWFPCCLQKLEVTSPPGTLIGSIEQDWSILFPQFSVKDASGNTILKIEGPLCTFSLCGDVEFTVRSAATNQKVGKISKQWTGLLKEAFTDTDNFGVSFPMDLDVRMKAVMLGAVFLIDFMFFEKVGGDERDRPGMF</sequence>
<name>A0A7R9BPT7_9CRUS</name>
<keyword evidence="2" id="KW-0106">Calcium</keyword>
<dbReference type="SUPFAM" id="SSF54518">
    <property type="entry name" value="Tubby C-terminal domain-like"/>
    <property type="match status" value="1"/>
</dbReference>
<comment type="cofactor">
    <cofactor evidence="2">
        <name>Ca(2+)</name>
        <dbReference type="ChEBI" id="CHEBI:29108"/>
    </cofactor>
</comment>
<dbReference type="OrthoDB" id="191150at2759"/>
<accession>A0A7R9BPT7</accession>
<protein>
    <recommendedName>
        <fullName evidence="2">Phospholipid scramblase</fullName>
    </recommendedName>
</protein>
<dbReference type="InterPro" id="IPR025659">
    <property type="entry name" value="Tubby-like_C"/>
</dbReference>
<dbReference type="SUPFAM" id="SSF81995">
    <property type="entry name" value="beta-sandwich domain of Sec23/24"/>
    <property type="match status" value="1"/>
</dbReference>
<dbReference type="Pfam" id="PF03803">
    <property type="entry name" value="Scramblase"/>
    <property type="match status" value="1"/>
</dbReference>
<evidence type="ECO:0000313" key="4">
    <source>
        <dbReference type="EMBL" id="CAD7279304.1"/>
    </source>
</evidence>
<dbReference type="PANTHER" id="PTHR23248:SF9">
    <property type="entry name" value="PHOSPHOLIPID SCRAMBLASE"/>
    <property type="match status" value="1"/>
</dbReference>
<feature type="compositionally biased region" description="Low complexity" evidence="3">
    <location>
        <begin position="36"/>
        <end position="89"/>
    </location>
</feature>
<dbReference type="GO" id="GO:0005886">
    <property type="term" value="C:plasma membrane"/>
    <property type="evidence" value="ECO:0007669"/>
    <property type="project" value="TreeGrafter"/>
</dbReference>
<dbReference type="EMBL" id="OA883615">
    <property type="protein sequence ID" value="CAD7279304.1"/>
    <property type="molecule type" value="Genomic_DNA"/>
</dbReference>
<comment type="similarity">
    <text evidence="1 2">Belongs to the phospholipid scramblase family.</text>
</comment>
<evidence type="ECO:0000256" key="1">
    <source>
        <dbReference type="ARBA" id="ARBA00005350"/>
    </source>
</evidence>
<proteinExistence type="inferred from homology"/>
<gene>
    <name evidence="4" type="ORF">NMOB1V02_LOCUS6980</name>
</gene>
<comment type="function">
    <text evidence="2">May mediate accelerated ATP-independent bidirectional transbilayer migration of phospholipids upon binding calcium ions that results in a loss of phospholipid asymmetry in the plasma membrane.</text>
</comment>
<feature type="region of interest" description="Disordered" evidence="3">
    <location>
        <begin position="1"/>
        <end position="91"/>
    </location>
</feature>
<dbReference type="PANTHER" id="PTHR23248">
    <property type="entry name" value="PHOSPHOLIPID SCRAMBLASE-RELATED"/>
    <property type="match status" value="1"/>
</dbReference>
<reference evidence="4" key="1">
    <citation type="submission" date="2020-11" db="EMBL/GenBank/DDBJ databases">
        <authorList>
            <person name="Tran Van P."/>
        </authorList>
    </citation>
    <scope>NUCLEOTIDE SEQUENCE</scope>
</reference>
<dbReference type="GO" id="GO:0017128">
    <property type="term" value="F:phospholipid scramblase activity"/>
    <property type="evidence" value="ECO:0007669"/>
    <property type="project" value="InterPro"/>
</dbReference>
<dbReference type="EMBL" id="CAJPEX010001578">
    <property type="protein sequence ID" value="CAG0919456.1"/>
    <property type="molecule type" value="Genomic_DNA"/>
</dbReference>
<evidence type="ECO:0000256" key="3">
    <source>
        <dbReference type="SAM" id="MobiDB-lite"/>
    </source>
</evidence>
<dbReference type="AlphaFoldDB" id="A0A7R9BPT7"/>
<evidence type="ECO:0000313" key="5">
    <source>
        <dbReference type="Proteomes" id="UP000678499"/>
    </source>
</evidence>
<organism evidence="4">
    <name type="scientific">Notodromas monacha</name>
    <dbReference type="NCBI Taxonomy" id="399045"/>
    <lineage>
        <taxon>Eukaryota</taxon>
        <taxon>Metazoa</taxon>
        <taxon>Ecdysozoa</taxon>
        <taxon>Arthropoda</taxon>
        <taxon>Crustacea</taxon>
        <taxon>Oligostraca</taxon>
        <taxon>Ostracoda</taxon>
        <taxon>Podocopa</taxon>
        <taxon>Podocopida</taxon>
        <taxon>Cypridocopina</taxon>
        <taxon>Cypridoidea</taxon>
        <taxon>Cyprididae</taxon>
        <taxon>Notodromas</taxon>
    </lineage>
</organism>